<keyword evidence="3" id="KW-1185">Reference proteome</keyword>
<organism evidence="2 3">
    <name type="scientific">Botryobasidium botryosum (strain FD-172 SS1)</name>
    <dbReference type="NCBI Taxonomy" id="930990"/>
    <lineage>
        <taxon>Eukaryota</taxon>
        <taxon>Fungi</taxon>
        <taxon>Dikarya</taxon>
        <taxon>Basidiomycota</taxon>
        <taxon>Agaricomycotina</taxon>
        <taxon>Agaricomycetes</taxon>
        <taxon>Cantharellales</taxon>
        <taxon>Botryobasidiaceae</taxon>
        <taxon>Botryobasidium</taxon>
    </lineage>
</organism>
<evidence type="ECO:0000313" key="3">
    <source>
        <dbReference type="Proteomes" id="UP000027195"/>
    </source>
</evidence>
<feature type="region of interest" description="Disordered" evidence="1">
    <location>
        <begin position="40"/>
        <end position="59"/>
    </location>
</feature>
<reference evidence="3" key="1">
    <citation type="journal article" date="2014" name="Proc. Natl. Acad. Sci. U.S.A.">
        <title>Extensive sampling of basidiomycete genomes demonstrates inadequacy of the white-rot/brown-rot paradigm for wood decay fungi.</title>
        <authorList>
            <person name="Riley R."/>
            <person name="Salamov A.A."/>
            <person name="Brown D.W."/>
            <person name="Nagy L.G."/>
            <person name="Floudas D."/>
            <person name="Held B.W."/>
            <person name="Levasseur A."/>
            <person name="Lombard V."/>
            <person name="Morin E."/>
            <person name="Otillar R."/>
            <person name="Lindquist E.A."/>
            <person name="Sun H."/>
            <person name="LaButti K.M."/>
            <person name="Schmutz J."/>
            <person name="Jabbour D."/>
            <person name="Luo H."/>
            <person name="Baker S.E."/>
            <person name="Pisabarro A.G."/>
            <person name="Walton J.D."/>
            <person name="Blanchette R.A."/>
            <person name="Henrissat B."/>
            <person name="Martin F."/>
            <person name="Cullen D."/>
            <person name="Hibbett D.S."/>
            <person name="Grigoriev I.V."/>
        </authorList>
    </citation>
    <scope>NUCLEOTIDE SEQUENCE [LARGE SCALE GENOMIC DNA]</scope>
    <source>
        <strain evidence="3">FD-172 SS1</strain>
    </source>
</reference>
<accession>A0A067LZZ3</accession>
<dbReference type="AlphaFoldDB" id="A0A067LZZ3"/>
<dbReference type="InParanoid" id="A0A067LZZ3"/>
<name>A0A067LZZ3_BOTB1</name>
<evidence type="ECO:0000313" key="2">
    <source>
        <dbReference type="EMBL" id="KDQ07975.1"/>
    </source>
</evidence>
<evidence type="ECO:0000256" key="1">
    <source>
        <dbReference type="SAM" id="MobiDB-lite"/>
    </source>
</evidence>
<dbReference type="HOGENOM" id="CLU_1937822_0_0_1"/>
<dbReference type="EMBL" id="KL198097">
    <property type="protein sequence ID" value="KDQ07975.1"/>
    <property type="molecule type" value="Genomic_DNA"/>
</dbReference>
<dbReference type="Proteomes" id="UP000027195">
    <property type="component" value="Unassembled WGS sequence"/>
</dbReference>
<feature type="compositionally biased region" description="Gly residues" evidence="1">
    <location>
        <begin position="50"/>
        <end position="59"/>
    </location>
</feature>
<proteinExistence type="predicted"/>
<gene>
    <name evidence="2" type="ORF">BOTBODRAFT_192044</name>
</gene>
<sequence>MGMDGDGARERMAGWGSGEDVWAQGSFRGGASADMASRTIGRYAREGGEHGGGGDGNGGDVSMVTTGFCRVVDWSSDLIIFSSPLREGSLIPSFTYVPCPISLIMYTIPTHHSWDEPGWAEHRRAADKYI</sequence>
<protein>
    <submittedName>
        <fullName evidence="2">Uncharacterized protein</fullName>
    </submittedName>
</protein>